<keyword evidence="4" id="KW-1185">Reference proteome</keyword>
<dbReference type="Pfam" id="PF10521">
    <property type="entry name" value="Tti2"/>
    <property type="match status" value="1"/>
</dbReference>
<dbReference type="OMA" id="LRANFML"/>
<proteinExistence type="inferred from homology"/>
<comment type="caution">
    <text evidence="3">The sequence shown here is derived from an EMBL/GenBank/DDBJ whole genome shotgun (WGS) entry which is preliminary data.</text>
</comment>
<dbReference type="OrthoDB" id="3997445at2759"/>
<evidence type="ECO:0000313" key="3">
    <source>
        <dbReference type="EMBL" id="ESW97789.1"/>
    </source>
</evidence>
<dbReference type="KEGG" id="opa:HPODL_05318"/>
<dbReference type="GeneID" id="25774740"/>
<evidence type="ECO:0000313" key="4">
    <source>
        <dbReference type="Proteomes" id="UP000008673"/>
    </source>
</evidence>
<comment type="similarity">
    <text evidence="1">Belongs to the TTI2 family.</text>
</comment>
<dbReference type="SUPFAM" id="SSF48371">
    <property type="entry name" value="ARM repeat"/>
    <property type="match status" value="1"/>
</dbReference>
<reference evidence="3 4" key="1">
    <citation type="journal article" date="2013" name="BMC Genomics">
        <title>Genome sequence and analysis of methylotrophic yeast Hansenula polymorpha DL1.</title>
        <authorList>
            <person name="Ravin N.V."/>
            <person name="Eldarov M.A."/>
            <person name="Kadnikov V.V."/>
            <person name="Beletsky A.V."/>
            <person name="Schneider J."/>
            <person name="Mardanova E.S."/>
            <person name="Smekalova E.M."/>
            <person name="Zvereva M.I."/>
            <person name="Dontsova O.A."/>
            <person name="Mardanov A.V."/>
            <person name="Skryabin K.G."/>
        </authorList>
    </citation>
    <scope>NUCLEOTIDE SEQUENCE [LARGE SCALE GENOMIC DNA]</scope>
    <source>
        <strain evidence="4">ATCC 26012 / BCRC 20466 / JCM 22074 / NRRL Y-7560 / DL-1</strain>
    </source>
</reference>
<dbReference type="AlphaFoldDB" id="W1QBL5"/>
<dbReference type="Proteomes" id="UP000008673">
    <property type="component" value="Unassembled WGS sequence"/>
</dbReference>
<gene>
    <name evidence="3" type="ORF">HPODL_05318</name>
</gene>
<dbReference type="RefSeq" id="XP_013933874.1">
    <property type="nucleotide sequence ID" value="XM_014078399.1"/>
</dbReference>
<organism evidence="3 4">
    <name type="scientific">Ogataea parapolymorpha (strain ATCC 26012 / BCRC 20466 / JCM 22074 / NRRL Y-7560 / DL-1)</name>
    <name type="common">Yeast</name>
    <name type="synonym">Hansenula polymorpha</name>
    <dbReference type="NCBI Taxonomy" id="871575"/>
    <lineage>
        <taxon>Eukaryota</taxon>
        <taxon>Fungi</taxon>
        <taxon>Dikarya</taxon>
        <taxon>Ascomycota</taxon>
        <taxon>Saccharomycotina</taxon>
        <taxon>Pichiomycetes</taxon>
        <taxon>Pichiales</taxon>
        <taxon>Pichiaceae</taxon>
        <taxon>Ogataea</taxon>
    </lineage>
</organism>
<accession>W1QBL5</accession>
<dbReference type="InterPro" id="IPR016024">
    <property type="entry name" value="ARM-type_fold"/>
</dbReference>
<name>W1QBL5_OGAPD</name>
<dbReference type="HOGENOM" id="CLU_578838_0_0_1"/>
<protein>
    <submittedName>
        <fullName evidence="3">Uncharacterized protein</fullName>
    </submittedName>
</protein>
<dbReference type="InterPro" id="IPR018870">
    <property type="entry name" value="Tti2"/>
</dbReference>
<dbReference type="STRING" id="871575.W1QBL5"/>
<dbReference type="EMBL" id="AEOI02000009">
    <property type="protein sequence ID" value="ESW97789.1"/>
    <property type="molecule type" value="Genomic_DNA"/>
</dbReference>
<evidence type="ECO:0000256" key="1">
    <source>
        <dbReference type="ARBA" id="ARBA00034736"/>
    </source>
</evidence>
<dbReference type="GO" id="GO:0110078">
    <property type="term" value="C:TTT Hsp90 cochaperone complex"/>
    <property type="evidence" value="ECO:0007669"/>
    <property type="project" value="InterPro"/>
</dbReference>
<sequence length="472" mass="52868">MEDVKTILETLRLDPQRGLRELECRLERRPGSDGGMSPSPEPAVNPDNWQVVVDELLEMLAVPEMQWTWFRPKEPREQKISRQHKQAQLHALRQVLQFTSVYDRYKLLDRVSLYYDERHPWSSKESAQAVHDILCQVEPSKDEIFVLMDGYVPMLRKFGKVSQHRTKVSAGGYRKSQNAADGSIDTPLVGREPVGEDERIRTKYMSRIGSLAFLVDFLQGSDIEARWNVIFLLLLHYLDDHDVLVKSSACEVLQTVVAKVNSPPSMKNIIARSSVAGLLLDTIAPCLLALPSLTPPEESRMVLPTAYATAIAVLTASTGAQDELERQIAWLLVDYALPGVARAGEYPQVCGALLSVVATELLPRMGAFAAVVAKQTCYGVLELLRNPYTAFSPATIDAAVAVLEQLAAQGRGLASVRYDVLACLLKVAQRLHKYEVRDADEVRAKIARFVLQLDLTQQERDRVQKFLLHLTQ</sequence>
<evidence type="ECO:0000256" key="2">
    <source>
        <dbReference type="SAM" id="MobiDB-lite"/>
    </source>
</evidence>
<feature type="region of interest" description="Disordered" evidence="2">
    <location>
        <begin position="26"/>
        <end position="45"/>
    </location>
</feature>